<organism evidence="2 3">
    <name type="scientific">Raphidocelis subcapitata</name>
    <dbReference type="NCBI Taxonomy" id="307507"/>
    <lineage>
        <taxon>Eukaryota</taxon>
        <taxon>Viridiplantae</taxon>
        <taxon>Chlorophyta</taxon>
        <taxon>core chlorophytes</taxon>
        <taxon>Chlorophyceae</taxon>
        <taxon>CS clade</taxon>
        <taxon>Sphaeropleales</taxon>
        <taxon>Selenastraceae</taxon>
        <taxon>Raphidocelis</taxon>
    </lineage>
</organism>
<dbReference type="Proteomes" id="UP000247498">
    <property type="component" value="Unassembled WGS sequence"/>
</dbReference>
<protein>
    <submittedName>
        <fullName evidence="2">Uncharacterized protein</fullName>
    </submittedName>
</protein>
<sequence length="313" mass="30720">MCGRSRARSGGVARFAAVIARRYAEGPICLPGDTRKHKTGCPCGCCPCVFHSDRIASPGLRSRNHDSIQSSEERARASSTSSSAPASSASSCAAACCSANSASSHAATAQPAPPPPRQPQAPSAGDSQSPCACCDSCACIWACSSCSAACCSSSCLCCSACAACSCMSARSCCSRAWRRCSSSSRLWSCSLSWLSLITLCRRASSCAASCPGVGAAASPCAATPNSAAEGLPLLLSDSERCDSSSGSGGGGSGALSAAAAARGGADAAACAGGGSGLTAPPSAHVPELSKLQVHPPPPAAPLPCGSGDCGQPK</sequence>
<evidence type="ECO:0000313" key="3">
    <source>
        <dbReference type="Proteomes" id="UP000247498"/>
    </source>
</evidence>
<evidence type="ECO:0000256" key="1">
    <source>
        <dbReference type="SAM" id="MobiDB-lite"/>
    </source>
</evidence>
<dbReference type="AlphaFoldDB" id="A0A2V0P0T9"/>
<name>A0A2V0P0T9_9CHLO</name>
<dbReference type="InParanoid" id="A0A2V0P0T9"/>
<feature type="region of interest" description="Disordered" evidence="1">
    <location>
        <begin position="59"/>
        <end position="87"/>
    </location>
</feature>
<feature type="compositionally biased region" description="Low complexity" evidence="1">
    <location>
        <begin position="77"/>
        <end position="87"/>
    </location>
</feature>
<comment type="caution">
    <text evidence="2">The sequence shown here is derived from an EMBL/GenBank/DDBJ whole genome shotgun (WGS) entry which is preliminary data.</text>
</comment>
<evidence type="ECO:0000313" key="2">
    <source>
        <dbReference type="EMBL" id="GBF93491.1"/>
    </source>
</evidence>
<dbReference type="EMBL" id="BDRX01000041">
    <property type="protein sequence ID" value="GBF93491.1"/>
    <property type="molecule type" value="Genomic_DNA"/>
</dbReference>
<keyword evidence="3" id="KW-1185">Reference proteome</keyword>
<proteinExistence type="predicted"/>
<gene>
    <name evidence="2" type="ORF">Rsub_06624</name>
</gene>
<feature type="region of interest" description="Disordered" evidence="1">
    <location>
        <begin position="281"/>
        <end position="313"/>
    </location>
</feature>
<reference evidence="2 3" key="1">
    <citation type="journal article" date="2018" name="Sci. Rep.">
        <title>Raphidocelis subcapitata (=Pseudokirchneriella subcapitata) provides an insight into genome evolution and environmental adaptations in the Sphaeropleales.</title>
        <authorList>
            <person name="Suzuki S."/>
            <person name="Yamaguchi H."/>
            <person name="Nakajima N."/>
            <person name="Kawachi M."/>
        </authorList>
    </citation>
    <scope>NUCLEOTIDE SEQUENCE [LARGE SCALE GENOMIC DNA]</scope>
    <source>
        <strain evidence="2 3">NIES-35</strain>
    </source>
</reference>
<feature type="compositionally biased region" description="Basic and acidic residues" evidence="1">
    <location>
        <begin position="63"/>
        <end position="76"/>
    </location>
</feature>
<accession>A0A2V0P0T9</accession>